<dbReference type="RefSeq" id="WP_084234908.1">
    <property type="nucleotide sequence ID" value="NZ_FWXW01000005.1"/>
</dbReference>
<feature type="compositionally biased region" description="Basic and acidic residues" evidence="1">
    <location>
        <begin position="261"/>
        <end position="280"/>
    </location>
</feature>
<evidence type="ECO:0000313" key="2">
    <source>
        <dbReference type="EMBL" id="SMC72846.1"/>
    </source>
</evidence>
<evidence type="ECO:0000256" key="1">
    <source>
        <dbReference type="SAM" id="MobiDB-lite"/>
    </source>
</evidence>
<feature type="compositionally biased region" description="Polar residues" evidence="1">
    <location>
        <begin position="164"/>
        <end position="174"/>
    </location>
</feature>
<feature type="region of interest" description="Disordered" evidence="1">
    <location>
        <begin position="1"/>
        <end position="308"/>
    </location>
</feature>
<feature type="compositionally biased region" description="Polar residues" evidence="1">
    <location>
        <begin position="211"/>
        <end position="221"/>
    </location>
</feature>
<proteinExistence type="predicted"/>
<feature type="compositionally biased region" description="Basic and acidic residues" evidence="1">
    <location>
        <begin position="201"/>
        <end position="210"/>
    </location>
</feature>
<feature type="compositionally biased region" description="Basic and acidic residues" evidence="1">
    <location>
        <begin position="34"/>
        <end position="47"/>
    </location>
</feature>
<feature type="compositionally biased region" description="Polar residues" evidence="1">
    <location>
        <begin position="56"/>
        <end position="65"/>
    </location>
</feature>
<keyword evidence="3" id="KW-1185">Reference proteome</keyword>
<organism evidence="2 3">
    <name type="scientific">Papillibacter cinnamivorans DSM 12816</name>
    <dbReference type="NCBI Taxonomy" id="1122930"/>
    <lineage>
        <taxon>Bacteria</taxon>
        <taxon>Bacillati</taxon>
        <taxon>Bacillota</taxon>
        <taxon>Clostridia</taxon>
        <taxon>Eubacteriales</taxon>
        <taxon>Oscillospiraceae</taxon>
        <taxon>Papillibacter</taxon>
    </lineage>
</organism>
<gene>
    <name evidence="2" type="ORF">SAMN02745168_2239</name>
</gene>
<feature type="compositionally biased region" description="Basic and acidic residues" evidence="1">
    <location>
        <begin position="79"/>
        <end position="127"/>
    </location>
</feature>
<accession>A0A1W2BIY2</accession>
<dbReference type="AlphaFoldDB" id="A0A1W2BIY2"/>
<reference evidence="2 3" key="1">
    <citation type="submission" date="2017-04" db="EMBL/GenBank/DDBJ databases">
        <authorList>
            <person name="Afonso C.L."/>
            <person name="Miller P.J."/>
            <person name="Scott M.A."/>
            <person name="Spackman E."/>
            <person name="Goraichik I."/>
            <person name="Dimitrov K.M."/>
            <person name="Suarez D.L."/>
            <person name="Swayne D.E."/>
        </authorList>
    </citation>
    <scope>NUCLEOTIDE SEQUENCE [LARGE SCALE GENOMIC DNA]</scope>
    <source>
        <strain evidence="2 3">DSM 12816</strain>
    </source>
</reference>
<protein>
    <submittedName>
        <fullName evidence="2">Uncharacterized protein</fullName>
    </submittedName>
</protein>
<name>A0A1W2BIY2_9FIRM</name>
<dbReference type="Proteomes" id="UP000192790">
    <property type="component" value="Unassembled WGS sequence"/>
</dbReference>
<dbReference type="EMBL" id="FWXW01000005">
    <property type="protein sequence ID" value="SMC72846.1"/>
    <property type="molecule type" value="Genomic_DNA"/>
</dbReference>
<evidence type="ECO:0000313" key="3">
    <source>
        <dbReference type="Proteomes" id="UP000192790"/>
    </source>
</evidence>
<feature type="compositionally biased region" description="Basic and acidic residues" evidence="1">
    <location>
        <begin position="222"/>
        <end position="231"/>
    </location>
</feature>
<sequence length="308" mass="35315">MNQLATPIAGTAAAKTRDTKYAPHGVGDNTPGKKNADVHTKKPDNHSKILKLQIIPDTNSPNKPITRNGALTKHGLSSGKEKKQPAPTHRIDPKTRSPRANHETRTAIPQRRDAETEEQKKEKHPDQQPKGTSIPTMGECDAIPCLQPPYRRRNSQPELDRQKGTQTQRRNAAPSQHDRHQQRPNQDGNHETPSFHRNKHRKDEHNRTNRIENNTNPNTQEPQREHDESRPQPRPQPPQRTHRRQSTTEKERGNPPHPRRKNAEEQKQRQTHLAHPESKKRSIAPNQESIHLARHQARHKPLDQPEAD</sequence>